<evidence type="ECO:0000259" key="2">
    <source>
        <dbReference type="Pfam" id="PF00144"/>
    </source>
</evidence>
<dbReference type="Pfam" id="PF00144">
    <property type="entry name" value="Beta-lactamase"/>
    <property type="match status" value="1"/>
</dbReference>
<dbReference type="Pfam" id="PF11954">
    <property type="entry name" value="DUF3471"/>
    <property type="match status" value="1"/>
</dbReference>
<dbReference type="Gene3D" id="3.40.710.10">
    <property type="entry name" value="DD-peptidase/beta-lactamase superfamily"/>
    <property type="match status" value="1"/>
</dbReference>
<feature type="domain" description="Peptidase S12 Pab87-related C-terminal" evidence="3">
    <location>
        <begin position="393"/>
        <end position="482"/>
    </location>
</feature>
<dbReference type="AlphaFoldDB" id="A0A915YC23"/>
<dbReference type="InterPro" id="IPR050491">
    <property type="entry name" value="AmpC-like"/>
</dbReference>
<dbReference type="EMBL" id="AP026867">
    <property type="protein sequence ID" value="BDS10273.1"/>
    <property type="molecule type" value="Genomic_DNA"/>
</dbReference>
<keyword evidence="5" id="KW-1185">Reference proteome</keyword>
<proteinExistence type="predicted"/>
<gene>
    <name evidence="4" type="ORF">AsAng_0009810</name>
</gene>
<evidence type="ECO:0000313" key="4">
    <source>
        <dbReference type="EMBL" id="BDS10273.1"/>
    </source>
</evidence>
<dbReference type="PANTHER" id="PTHR46825:SF15">
    <property type="entry name" value="BETA-LACTAMASE-RELATED DOMAIN-CONTAINING PROTEIN"/>
    <property type="match status" value="1"/>
</dbReference>
<dbReference type="PANTHER" id="PTHR46825">
    <property type="entry name" value="D-ALANYL-D-ALANINE-CARBOXYPEPTIDASE/ENDOPEPTIDASE AMPH"/>
    <property type="match status" value="1"/>
</dbReference>
<dbReference type="GO" id="GO:0016787">
    <property type="term" value="F:hydrolase activity"/>
    <property type="evidence" value="ECO:0007669"/>
    <property type="project" value="UniProtKB-KW"/>
</dbReference>
<organism evidence="4 5">
    <name type="scientific">Aureispira anguillae</name>
    <dbReference type="NCBI Taxonomy" id="2864201"/>
    <lineage>
        <taxon>Bacteria</taxon>
        <taxon>Pseudomonadati</taxon>
        <taxon>Bacteroidota</taxon>
        <taxon>Saprospiria</taxon>
        <taxon>Saprospirales</taxon>
        <taxon>Saprospiraceae</taxon>
        <taxon>Aureispira</taxon>
    </lineage>
</organism>
<dbReference type="InterPro" id="IPR001466">
    <property type="entry name" value="Beta-lactam-related"/>
</dbReference>
<keyword evidence="4" id="KW-0378">Hydrolase</keyword>
<evidence type="ECO:0000256" key="1">
    <source>
        <dbReference type="SAM" id="SignalP"/>
    </source>
</evidence>
<reference evidence="4" key="1">
    <citation type="submission" date="2022-09" db="EMBL/GenBank/DDBJ databases">
        <title>Aureispira anguillicida sp. nov., isolated from Leptocephalus of Japanese eel Anguilla japonica.</title>
        <authorList>
            <person name="Yuasa K."/>
            <person name="Mekata T."/>
            <person name="Ikunari K."/>
        </authorList>
    </citation>
    <scope>NUCLEOTIDE SEQUENCE</scope>
    <source>
        <strain evidence="4">EL160426</strain>
    </source>
</reference>
<feature type="domain" description="Beta-lactamase-related" evidence="2">
    <location>
        <begin position="36"/>
        <end position="349"/>
    </location>
</feature>
<sequence length="489" mass="56506">MKYLILVSLLLGSFHFAKAQINKHLVDSLGFITLQKTKTTGAYLAIQKDGARIYAAAFGHNALKKQSLLNDSTCFPISSNTKAFNSILLSQLVAVKELDFNTPLKTYLPDLAFKNDFIRSEVTLMDLLTHRFGFPRYDFTYYLLSEEEKENANEAVFKKLKYLEPTTSFRTQFQYGNNQYIIAAYLLEQIKQEKWEHLLQRKLLNPLKMNQTHCDLNQFIHHKNKSLGYQNGKEIAMDYGAALYEVSGMGNMFSTINDLEKWCNFLIEGNDSILPKEWIDYNLMGHFSVGYEEPYAGFSSLQYGLGWFVFDYYGHKVALHHGDNLGHQSIIVLLPDDNISWVMIANEGMSANSFPFRMTFALLDQLVGKKTNDWNQLLERESSVYYRHPETDRVKNTSPQLKLNAYQGEYVHEGFGTIKIYLKGNKLQVEAGSYTEELEHWEHESFRAYSKEFKEDAILKFVVNKEGEIVCLKTDLIEPQVDLIEFVKR</sequence>
<dbReference type="InterPro" id="IPR012338">
    <property type="entry name" value="Beta-lactam/transpept-like"/>
</dbReference>
<name>A0A915YC23_9BACT</name>
<dbReference type="InterPro" id="IPR021860">
    <property type="entry name" value="Peptidase_S12_Pab87-rel_C"/>
</dbReference>
<dbReference type="SUPFAM" id="SSF56601">
    <property type="entry name" value="beta-lactamase/transpeptidase-like"/>
    <property type="match status" value="1"/>
</dbReference>
<feature type="signal peptide" evidence="1">
    <location>
        <begin position="1"/>
        <end position="19"/>
    </location>
</feature>
<dbReference type="Proteomes" id="UP001060919">
    <property type="component" value="Chromosome"/>
</dbReference>
<evidence type="ECO:0000313" key="5">
    <source>
        <dbReference type="Proteomes" id="UP001060919"/>
    </source>
</evidence>
<dbReference type="Gene3D" id="2.40.128.600">
    <property type="match status" value="1"/>
</dbReference>
<accession>A0A915YC23</accession>
<feature type="chain" id="PRO_5038124140" evidence="1">
    <location>
        <begin position="20"/>
        <end position="489"/>
    </location>
</feature>
<dbReference type="RefSeq" id="WP_264791599.1">
    <property type="nucleotide sequence ID" value="NZ_AP026867.1"/>
</dbReference>
<dbReference type="KEGG" id="aup:AsAng_0009810"/>
<evidence type="ECO:0000259" key="3">
    <source>
        <dbReference type="Pfam" id="PF11954"/>
    </source>
</evidence>
<keyword evidence="1" id="KW-0732">Signal</keyword>
<protein>
    <submittedName>
        <fullName evidence="4">Serine hydrolase</fullName>
    </submittedName>
</protein>